<dbReference type="InterPro" id="IPR002104">
    <property type="entry name" value="Integrase_catalytic"/>
</dbReference>
<dbReference type="InterPro" id="IPR044068">
    <property type="entry name" value="CB"/>
</dbReference>
<dbReference type="PROSITE" id="PS51900">
    <property type="entry name" value="CB"/>
    <property type="match status" value="1"/>
</dbReference>
<evidence type="ECO:0000313" key="7">
    <source>
        <dbReference type="EMBL" id="MCZ8373513.1"/>
    </source>
</evidence>
<protein>
    <submittedName>
        <fullName evidence="7">Site-specific integrase</fullName>
    </submittedName>
</protein>
<dbReference type="InterPro" id="IPR013762">
    <property type="entry name" value="Integrase-like_cat_sf"/>
</dbReference>
<feature type="domain" description="Core-binding (CB)" evidence="6">
    <location>
        <begin position="108"/>
        <end position="192"/>
    </location>
</feature>
<evidence type="ECO:0000256" key="1">
    <source>
        <dbReference type="ARBA" id="ARBA00008857"/>
    </source>
</evidence>
<dbReference type="EMBL" id="JAPZVM010000013">
    <property type="protein sequence ID" value="MCZ8373513.1"/>
    <property type="molecule type" value="Genomic_DNA"/>
</dbReference>
<dbReference type="Pfam" id="PF13102">
    <property type="entry name" value="Phage_int_SAM_5"/>
    <property type="match status" value="1"/>
</dbReference>
<dbReference type="Gene3D" id="1.10.443.10">
    <property type="entry name" value="Intergrase catalytic core"/>
    <property type="match status" value="1"/>
</dbReference>
<keyword evidence="3 5" id="KW-0238">DNA-binding</keyword>
<dbReference type="PANTHER" id="PTHR30349:SF64">
    <property type="entry name" value="PROPHAGE INTEGRASE INTD-RELATED"/>
    <property type="match status" value="1"/>
</dbReference>
<dbReference type="CDD" id="cd01185">
    <property type="entry name" value="INTN1_C_like"/>
    <property type="match status" value="1"/>
</dbReference>
<keyword evidence="2" id="KW-0229">DNA integration</keyword>
<organism evidence="7 8">
    <name type="scientific">Phocaeicola acetigenes</name>
    <dbReference type="NCBI Taxonomy" id="3016083"/>
    <lineage>
        <taxon>Bacteria</taxon>
        <taxon>Pseudomonadati</taxon>
        <taxon>Bacteroidota</taxon>
        <taxon>Bacteroidia</taxon>
        <taxon>Bacteroidales</taxon>
        <taxon>Bacteroidaceae</taxon>
        <taxon>Phocaeicola</taxon>
    </lineage>
</organism>
<reference evidence="7" key="1">
    <citation type="submission" date="2022-12" db="EMBL/GenBank/DDBJ databases">
        <title>Phocaeicola acetigenes sp. nov., isolated feces from a healthy human.</title>
        <authorList>
            <person name="Do H."/>
            <person name="Ha Y.B."/>
            <person name="Kim J.-S."/>
            <person name="Suh M.K."/>
            <person name="Kim H.S."/>
            <person name="Lee J.-S."/>
        </authorList>
    </citation>
    <scope>NUCLEOTIDE SEQUENCE</scope>
    <source>
        <strain evidence="7">KGMB11183</strain>
    </source>
</reference>
<dbReference type="InterPro" id="IPR050090">
    <property type="entry name" value="Tyrosine_recombinase_XerCD"/>
</dbReference>
<dbReference type="InterPro" id="IPR011010">
    <property type="entry name" value="DNA_brk_join_enz"/>
</dbReference>
<dbReference type="InterPro" id="IPR025269">
    <property type="entry name" value="SAM-like_dom"/>
</dbReference>
<dbReference type="PANTHER" id="PTHR30349">
    <property type="entry name" value="PHAGE INTEGRASE-RELATED"/>
    <property type="match status" value="1"/>
</dbReference>
<evidence type="ECO:0000256" key="5">
    <source>
        <dbReference type="PROSITE-ProRule" id="PRU01248"/>
    </source>
</evidence>
<keyword evidence="4" id="KW-0233">DNA recombination</keyword>
<sequence>MATIKVKFRPSSVSTKEGVVFYQVIHARVVRQISTGYKLFPSEWDDKTSAVSLFQCPYGRYDYLLSVQKRIEEDTSCLQRIIVRFDRCGRHYTADHVVQAYCSKGENGDFFSFADELIKHMHYAGRERTAETYTTTLNSFMRFFKNRRDLYLDEIDSNLMIAYESYLKSTGLTQNTTSFYMRNLRAVYNRAVDCELTVQRYPFKYVYTGIDKTVKRAVSEKIVRKIRDLDLTLHPSLDYARDMFMFSFYTRGMSFIDMAYLTKKNLQGGILSYRRHKTNQQLFIKWEKPMQAILDKYDTSSSPYLLPIIKNPHTDPRRQYKTATHFVNDKLKKIGRLLDVPVVLTTYVARHAWASIAKSKNISLSVISEAMGHDSENTTRIYLASLDTSLVDKANRLIINLI</sequence>
<dbReference type="InterPro" id="IPR010998">
    <property type="entry name" value="Integrase_recombinase_N"/>
</dbReference>
<dbReference type="Gene3D" id="1.10.150.130">
    <property type="match status" value="1"/>
</dbReference>
<evidence type="ECO:0000259" key="6">
    <source>
        <dbReference type="PROSITE" id="PS51900"/>
    </source>
</evidence>
<dbReference type="Pfam" id="PF00589">
    <property type="entry name" value="Phage_integrase"/>
    <property type="match status" value="1"/>
</dbReference>
<gene>
    <name evidence="7" type="ORF">O6P32_12480</name>
</gene>
<dbReference type="Proteomes" id="UP001141933">
    <property type="component" value="Unassembled WGS sequence"/>
</dbReference>
<evidence type="ECO:0000313" key="8">
    <source>
        <dbReference type="Proteomes" id="UP001141933"/>
    </source>
</evidence>
<proteinExistence type="inferred from homology"/>
<evidence type="ECO:0000256" key="3">
    <source>
        <dbReference type="ARBA" id="ARBA00023125"/>
    </source>
</evidence>
<evidence type="ECO:0000256" key="4">
    <source>
        <dbReference type="ARBA" id="ARBA00023172"/>
    </source>
</evidence>
<dbReference type="RefSeq" id="WP_269878847.1">
    <property type="nucleotide sequence ID" value="NZ_JAPZVM010000013.1"/>
</dbReference>
<evidence type="ECO:0000256" key="2">
    <source>
        <dbReference type="ARBA" id="ARBA00022908"/>
    </source>
</evidence>
<accession>A0ABT4PKC5</accession>
<comment type="caution">
    <text evidence="7">The sequence shown here is derived from an EMBL/GenBank/DDBJ whole genome shotgun (WGS) entry which is preliminary data.</text>
</comment>
<comment type="similarity">
    <text evidence="1">Belongs to the 'phage' integrase family.</text>
</comment>
<name>A0ABT4PKC5_9BACT</name>
<dbReference type="SUPFAM" id="SSF56349">
    <property type="entry name" value="DNA breaking-rejoining enzymes"/>
    <property type="match status" value="1"/>
</dbReference>
<keyword evidence="8" id="KW-1185">Reference proteome</keyword>